<sequence>MKTCRLHESRFRTRPASVRFDCQKKPVQQTMSLKFSSAFPLKKARAHEVCGDGALAFAAISAGLCEGAVVWVSEHRQPVVNPEGLFAYCDPGRLLVTRADSQLNVLASAETALRSGAAGLVVAELGGAIGLTEGRRLQLAAEAGGTTALLVIPEGAGSNAAETRWRCTGLPPDTGGSSDLPQRQNYPPQNGPDSTRWRWSLIKNKIGTLSEWIVGWDAAAHRIIVVSEAGG</sequence>
<feature type="region of interest" description="Disordered" evidence="1">
    <location>
        <begin position="168"/>
        <end position="194"/>
    </location>
</feature>
<comment type="caution">
    <text evidence="2">The sequence shown here is derived from an EMBL/GenBank/DDBJ whole genome shotgun (WGS) entry which is preliminary data.</text>
</comment>
<dbReference type="EMBL" id="PPCN01000001">
    <property type="protein sequence ID" value="POF34184.1"/>
    <property type="molecule type" value="Genomic_DNA"/>
</dbReference>
<evidence type="ECO:0000313" key="2">
    <source>
        <dbReference type="EMBL" id="POF34184.1"/>
    </source>
</evidence>
<dbReference type="Gene3D" id="3.40.50.300">
    <property type="entry name" value="P-loop containing nucleotide triphosphate hydrolases"/>
    <property type="match status" value="1"/>
</dbReference>
<dbReference type="SUPFAM" id="SSF52540">
    <property type="entry name" value="P-loop containing nucleoside triphosphate hydrolases"/>
    <property type="match status" value="1"/>
</dbReference>
<keyword evidence="3" id="KW-1185">Reference proteome</keyword>
<dbReference type="AlphaFoldDB" id="A0A2S3V2I5"/>
<organism evidence="2 3">
    <name type="scientific">Roseibium marinum</name>
    <dbReference type="NCBI Taxonomy" id="281252"/>
    <lineage>
        <taxon>Bacteria</taxon>
        <taxon>Pseudomonadati</taxon>
        <taxon>Pseudomonadota</taxon>
        <taxon>Alphaproteobacteria</taxon>
        <taxon>Hyphomicrobiales</taxon>
        <taxon>Stappiaceae</taxon>
        <taxon>Roseibium</taxon>
    </lineage>
</organism>
<name>A0A2S3V2I5_9HYPH</name>
<dbReference type="Proteomes" id="UP000236959">
    <property type="component" value="Unassembled WGS sequence"/>
</dbReference>
<proteinExistence type="predicted"/>
<reference evidence="2 3" key="1">
    <citation type="submission" date="2018-01" db="EMBL/GenBank/DDBJ databases">
        <title>Genomic Encyclopedia of Archaeal and Bacterial Type Strains, Phase II (KMG-II): from individual species to whole genera.</title>
        <authorList>
            <person name="Goeker M."/>
        </authorList>
    </citation>
    <scope>NUCLEOTIDE SEQUENCE [LARGE SCALE GENOMIC DNA]</scope>
    <source>
        <strain evidence="2 3">DSM 17023</strain>
    </source>
</reference>
<protein>
    <submittedName>
        <fullName evidence="2">Protein ImuA</fullName>
    </submittedName>
</protein>
<accession>A0A2S3V2I5</accession>
<evidence type="ECO:0000313" key="3">
    <source>
        <dbReference type="Proteomes" id="UP000236959"/>
    </source>
</evidence>
<gene>
    <name evidence="2" type="ORF">CLV41_101636</name>
</gene>
<dbReference type="InterPro" id="IPR027417">
    <property type="entry name" value="P-loop_NTPase"/>
</dbReference>
<feature type="compositionally biased region" description="Polar residues" evidence="1">
    <location>
        <begin position="175"/>
        <end position="193"/>
    </location>
</feature>
<evidence type="ECO:0000256" key="1">
    <source>
        <dbReference type="SAM" id="MobiDB-lite"/>
    </source>
</evidence>